<feature type="compositionally biased region" description="Basic residues" evidence="1">
    <location>
        <begin position="82"/>
        <end position="93"/>
    </location>
</feature>
<dbReference type="AlphaFoldDB" id="A0AAV7R2L6"/>
<proteinExistence type="predicted"/>
<accession>A0AAV7R2L6</accession>
<dbReference type="EMBL" id="JANPWB010000010">
    <property type="protein sequence ID" value="KAJ1146806.1"/>
    <property type="molecule type" value="Genomic_DNA"/>
</dbReference>
<dbReference type="Proteomes" id="UP001066276">
    <property type="component" value="Chromosome 6"/>
</dbReference>
<gene>
    <name evidence="2" type="ORF">NDU88_013025</name>
    <name evidence="3" type="ORF">NDU88_013065</name>
</gene>
<name>A0AAV7R2L6_PLEWA</name>
<keyword evidence="4" id="KW-1185">Reference proteome</keyword>
<feature type="region of interest" description="Disordered" evidence="1">
    <location>
        <begin position="81"/>
        <end position="113"/>
    </location>
</feature>
<sequence>MKTNRRSARGACTQSQLPGQEQAASVFGRFKREDPELDGGDREDYRSKEPRSVTGDERGDLTTEEYPEDLHAELEALEGQRGHHGCAHNCKKGKGGECGAGKSKQSPITKPSV</sequence>
<evidence type="ECO:0000313" key="3">
    <source>
        <dbReference type="EMBL" id="KAJ1146806.1"/>
    </source>
</evidence>
<feature type="region of interest" description="Disordered" evidence="1">
    <location>
        <begin position="1"/>
        <end position="63"/>
    </location>
</feature>
<feature type="compositionally biased region" description="Polar residues" evidence="1">
    <location>
        <begin position="12"/>
        <end position="23"/>
    </location>
</feature>
<organism evidence="3 4">
    <name type="scientific">Pleurodeles waltl</name>
    <name type="common">Iberian ribbed newt</name>
    <dbReference type="NCBI Taxonomy" id="8319"/>
    <lineage>
        <taxon>Eukaryota</taxon>
        <taxon>Metazoa</taxon>
        <taxon>Chordata</taxon>
        <taxon>Craniata</taxon>
        <taxon>Vertebrata</taxon>
        <taxon>Euteleostomi</taxon>
        <taxon>Amphibia</taxon>
        <taxon>Batrachia</taxon>
        <taxon>Caudata</taxon>
        <taxon>Salamandroidea</taxon>
        <taxon>Salamandridae</taxon>
        <taxon>Pleurodelinae</taxon>
        <taxon>Pleurodeles</taxon>
    </lineage>
</organism>
<reference evidence="3" key="1">
    <citation type="journal article" date="2022" name="bioRxiv">
        <title>Sequencing and chromosome-scale assembly of the giantPleurodeles waltlgenome.</title>
        <authorList>
            <person name="Brown T."/>
            <person name="Elewa A."/>
            <person name="Iarovenko S."/>
            <person name="Subramanian E."/>
            <person name="Araus A.J."/>
            <person name="Petzold A."/>
            <person name="Susuki M."/>
            <person name="Suzuki K.-i.T."/>
            <person name="Hayashi T."/>
            <person name="Toyoda A."/>
            <person name="Oliveira C."/>
            <person name="Osipova E."/>
            <person name="Leigh N.D."/>
            <person name="Simon A."/>
            <person name="Yun M.H."/>
        </authorList>
    </citation>
    <scope>NUCLEOTIDE SEQUENCE</scope>
    <source>
        <strain evidence="3">20211129_DDA</strain>
        <tissue evidence="3">Liver</tissue>
    </source>
</reference>
<protein>
    <submittedName>
        <fullName evidence="3">Uncharacterized protein</fullName>
    </submittedName>
</protein>
<evidence type="ECO:0000313" key="4">
    <source>
        <dbReference type="Proteomes" id="UP001066276"/>
    </source>
</evidence>
<dbReference type="EMBL" id="JANPWB010000010">
    <property type="protein sequence ID" value="KAJ1146765.1"/>
    <property type="molecule type" value="Genomic_DNA"/>
</dbReference>
<feature type="compositionally biased region" description="Basic and acidic residues" evidence="1">
    <location>
        <begin position="30"/>
        <end position="61"/>
    </location>
</feature>
<evidence type="ECO:0000256" key="1">
    <source>
        <dbReference type="SAM" id="MobiDB-lite"/>
    </source>
</evidence>
<comment type="caution">
    <text evidence="3">The sequence shown here is derived from an EMBL/GenBank/DDBJ whole genome shotgun (WGS) entry which is preliminary data.</text>
</comment>
<evidence type="ECO:0000313" key="2">
    <source>
        <dbReference type="EMBL" id="KAJ1146765.1"/>
    </source>
</evidence>